<evidence type="ECO:0000313" key="1">
    <source>
        <dbReference type="EMBL" id="CAG8596497.1"/>
    </source>
</evidence>
<dbReference type="EMBL" id="CAJVPS010003927">
    <property type="protein sequence ID" value="CAG8596497.1"/>
    <property type="molecule type" value="Genomic_DNA"/>
</dbReference>
<evidence type="ECO:0000313" key="2">
    <source>
        <dbReference type="Proteomes" id="UP000789508"/>
    </source>
</evidence>
<protein>
    <submittedName>
        <fullName evidence="1">9916_t:CDS:1</fullName>
    </submittedName>
</protein>
<name>A0A9N9GEK1_9GLOM</name>
<comment type="caution">
    <text evidence="1">The sequence shown here is derived from an EMBL/GenBank/DDBJ whole genome shotgun (WGS) entry which is preliminary data.</text>
</comment>
<accession>A0A9N9GEK1</accession>
<organism evidence="1 2">
    <name type="scientific">Ambispora leptoticha</name>
    <dbReference type="NCBI Taxonomy" id="144679"/>
    <lineage>
        <taxon>Eukaryota</taxon>
        <taxon>Fungi</taxon>
        <taxon>Fungi incertae sedis</taxon>
        <taxon>Mucoromycota</taxon>
        <taxon>Glomeromycotina</taxon>
        <taxon>Glomeromycetes</taxon>
        <taxon>Archaeosporales</taxon>
        <taxon>Ambisporaceae</taxon>
        <taxon>Ambispora</taxon>
    </lineage>
</organism>
<keyword evidence="2" id="KW-1185">Reference proteome</keyword>
<proteinExistence type="predicted"/>
<dbReference type="AlphaFoldDB" id="A0A9N9GEK1"/>
<sequence length="130" mass="14772">MRANLVNVSTSELSWREPLASQAISDNFILIQRLPKQFPEIFMKPVEDMIPPTPTIIREKCNKFESDNILAEVAENILDTLNIVWDNPAFGPDFVKSLNESTYVTNVIVKDLPFGRMAFIERQSTASADR</sequence>
<dbReference type="OrthoDB" id="2441748at2759"/>
<reference evidence="1" key="1">
    <citation type="submission" date="2021-06" db="EMBL/GenBank/DDBJ databases">
        <authorList>
            <person name="Kallberg Y."/>
            <person name="Tangrot J."/>
            <person name="Rosling A."/>
        </authorList>
    </citation>
    <scope>NUCLEOTIDE SEQUENCE</scope>
    <source>
        <strain evidence="1">FL130A</strain>
    </source>
</reference>
<gene>
    <name evidence="1" type="ORF">ALEPTO_LOCUS7943</name>
</gene>
<dbReference type="Proteomes" id="UP000789508">
    <property type="component" value="Unassembled WGS sequence"/>
</dbReference>